<dbReference type="GO" id="GO:0051087">
    <property type="term" value="F:protein-folding chaperone binding"/>
    <property type="evidence" value="ECO:0007669"/>
    <property type="project" value="InterPro"/>
</dbReference>
<evidence type="ECO:0000256" key="1">
    <source>
        <dbReference type="ARBA" id="ARBA00008509"/>
    </source>
</evidence>
<evidence type="ECO:0000313" key="5">
    <source>
        <dbReference type="EMBL" id="KAF2106610.1"/>
    </source>
</evidence>
<reference evidence="5" key="1">
    <citation type="journal article" date="2020" name="Stud. Mycol.">
        <title>101 Dothideomycetes genomes: a test case for predicting lifestyles and emergence of pathogens.</title>
        <authorList>
            <person name="Haridas S."/>
            <person name="Albert R."/>
            <person name="Binder M."/>
            <person name="Bloem J."/>
            <person name="Labutti K."/>
            <person name="Salamov A."/>
            <person name="Andreopoulos B."/>
            <person name="Baker S."/>
            <person name="Barry K."/>
            <person name="Bills G."/>
            <person name="Bluhm B."/>
            <person name="Cannon C."/>
            <person name="Castanera R."/>
            <person name="Culley D."/>
            <person name="Daum C."/>
            <person name="Ezra D."/>
            <person name="Gonzalez J."/>
            <person name="Henrissat B."/>
            <person name="Kuo A."/>
            <person name="Liang C."/>
            <person name="Lipzen A."/>
            <person name="Lutzoni F."/>
            <person name="Magnuson J."/>
            <person name="Mondo S."/>
            <person name="Nolan M."/>
            <person name="Ohm R."/>
            <person name="Pangilinan J."/>
            <person name="Park H.-J."/>
            <person name="Ramirez L."/>
            <person name="Alfaro M."/>
            <person name="Sun H."/>
            <person name="Tritt A."/>
            <person name="Yoshinaga Y."/>
            <person name="Zwiers L.-H."/>
            <person name="Turgeon B."/>
            <person name="Goodwin S."/>
            <person name="Spatafora J."/>
            <person name="Crous P."/>
            <person name="Grigoriev I."/>
        </authorList>
    </citation>
    <scope>NUCLEOTIDE SEQUENCE</scope>
    <source>
        <strain evidence="5">CBS 627.86</strain>
    </source>
</reference>
<evidence type="ECO:0000259" key="4">
    <source>
        <dbReference type="PROSITE" id="PS51203"/>
    </source>
</evidence>
<feature type="region of interest" description="Disordered" evidence="2">
    <location>
        <begin position="144"/>
        <end position="177"/>
    </location>
</feature>
<feature type="region of interest" description="Disordered" evidence="2">
    <location>
        <begin position="345"/>
        <end position="387"/>
    </location>
</feature>
<comment type="similarity">
    <text evidence="1">Belongs to the SGT1 family.</text>
</comment>
<dbReference type="Gene3D" id="2.60.40.790">
    <property type="match status" value="1"/>
</dbReference>
<dbReference type="EMBL" id="ML977361">
    <property type="protein sequence ID" value="KAF2106610.1"/>
    <property type="molecule type" value="Genomic_DNA"/>
</dbReference>
<protein>
    <submittedName>
        <fullName evidence="5">SGT1 and CS domain-containing protein</fullName>
    </submittedName>
</protein>
<dbReference type="CDD" id="cd06466">
    <property type="entry name" value="p23_CS_SGT1_like"/>
    <property type="match status" value="1"/>
</dbReference>
<dbReference type="OrthoDB" id="1898560at2759"/>
<dbReference type="Pfam" id="PF04969">
    <property type="entry name" value="CS"/>
    <property type="match status" value="1"/>
</dbReference>
<dbReference type="SUPFAM" id="SSF49764">
    <property type="entry name" value="HSP20-like chaperones"/>
    <property type="match status" value="1"/>
</dbReference>
<dbReference type="Proteomes" id="UP000799770">
    <property type="component" value="Unassembled WGS sequence"/>
</dbReference>
<dbReference type="Gene3D" id="1.25.40.10">
    <property type="entry name" value="Tetratricopeptide repeat domain"/>
    <property type="match status" value="1"/>
</dbReference>
<organism evidence="5 6">
    <name type="scientific">Lophiotrema nucula</name>
    <dbReference type="NCBI Taxonomy" id="690887"/>
    <lineage>
        <taxon>Eukaryota</taxon>
        <taxon>Fungi</taxon>
        <taxon>Dikarya</taxon>
        <taxon>Ascomycota</taxon>
        <taxon>Pezizomycotina</taxon>
        <taxon>Dothideomycetes</taxon>
        <taxon>Pleosporomycetidae</taxon>
        <taxon>Pleosporales</taxon>
        <taxon>Lophiotremataceae</taxon>
        <taxon>Lophiotrema</taxon>
    </lineage>
</organism>
<name>A0A6A5YI19_9PLEO</name>
<feature type="compositionally biased region" description="Polar residues" evidence="2">
    <location>
        <begin position="303"/>
        <end position="315"/>
    </location>
</feature>
<keyword evidence="6" id="KW-1185">Reference proteome</keyword>
<dbReference type="AlphaFoldDB" id="A0A6A5YI19"/>
<feature type="domain" description="SGS" evidence="3">
    <location>
        <begin position="301"/>
        <end position="387"/>
    </location>
</feature>
<dbReference type="InterPro" id="IPR011990">
    <property type="entry name" value="TPR-like_helical_dom_sf"/>
</dbReference>
<gene>
    <name evidence="5" type="ORF">BDV96DRAFT_590894</name>
</gene>
<dbReference type="SUPFAM" id="SSF48452">
    <property type="entry name" value="TPR-like"/>
    <property type="match status" value="1"/>
</dbReference>
<proteinExistence type="inferred from homology"/>
<dbReference type="InterPro" id="IPR008978">
    <property type="entry name" value="HSP20-like_chaperone"/>
</dbReference>
<evidence type="ECO:0000313" key="6">
    <source>
        <dbReference type="Proteomes" id="UP000799770"/>
    </source>
</evidence>
<feature type="region of interest" description="Disordered" evidence="2">
    <location>
        <begin position="300"/>
        <end position="330"/>
    </location>
</feature>
<dbReference type="InterPro" id="IPR007052">
    <property type="entry name" value="CS_dom"/>
</dbReference>
<dbReference type="PANTHER" id="PTHR45862">
    <property type="entry name" value="PROTEIN SGT1 HOMOLOG"/>
    <property type="match status" value="1"/>
</dbReference>
<dbReference type="InterPro" id="IPR007699">
    <property type="entry name" value="SGS_dom"/>
</dbReference>
<feature type="compositionally biased region" description="Basic and acidic residues" evidence="2">
    <location>
        <begin position="147"/>
        <end position="162"/>
    </location>
</feature>
<accession>A0A6A5YI19</accession>
<feature type="domain" description="CS" evidence="4">
    <location>
        <begin position="176"/>
        <end position="268"/>
    </location>
</feature>
<dbReference type="InterPro" id="IPR044563">
    <property type="entry name" value="Sgt1-like"/>
</dbReference>
<dbReference type="PROSITE" id="PS51048">
    <property type="entry name" value="SGS"/>
    <property type="match status" value="1"/>
</dbReference>
<dbReference type="PROSITE" id="PS51203">
    <property type="entry name" value="CS"/>
    <property type="match status" value="1"/>
</dbReference>
<dbReference type="Pfam" id="PF05002">
    <property type="entry name" value="SGS"/>
    <property type="match status" value="1"/>
</dbReference>
<feature type="compositionally biased region" description="Polar residues" evidence="2">
    <location>
        <begin position="354"/>
        <end position="367"/>
    </location>
</feature>
<evidence type="ECO:0000259" key="3">
    <source>
        <dbReference type="PROSITE" id="PS51048"/>
    </source>
</evidence>
<feature type="compositionally biased region" description="Acidic residues" evidence="2">
    <location>
        <begin position="317"/>
        <end position="329"/>
    </location>
</feature>
<sequence length="387" mass="42527">MDQAARGATALAAGKYEEAIEAYTSAISTNANAVDYYIKRSTAYQRSSKHPQALADAEIAVVLAHKRAKRELIKDAQLRRGIALFHNERYKDAEFVLDIVKRLDEKEKTLTIWNMKVAKKLEGLTDDDEKAQLTAKEVPDVELPSAEVKKEAKADSKADAKADAPPAPAPVAPTPANKIKHDWYQNNDNVYFSLLAKGVPKDKASVDIDKDSMTISFPIQGSTSDFNYSIDPFFAEVDPTASTWTVKSTKIEVVLKKAQPGVKWHALEDSQRKPSTPKVEDKPEVPTEVLAATSITAKGPVYPTSSRKGPQNWDTFGNDDPDLAEGDGDETTRFFKTLYKGAGPDQQRAMMKSYQESGGTVLSTDWSNVGGRTVVPEPPDGMEAKKY</sequence>
<evidence type="ECO:0000256" key="2">
    <source>
        <dbReference type="SAM" id="MobiDB-lite"/>
    </source>
</evidence>